<dbReference type="InterPro" id="IPR001131">
    <property type="entry name" value="Peptidase_M24B_aminopep-P_CS"/>
</dbReference>
<dbReference type="InterPro" id="IPR050659">
    <property type="entry name" value="Peptidase_M24B"/>
</dbReference>
<dbReference type="Pfam" id="PF00557">
    <property type="entry name" value="Peptidase_M24"/>
    <property type="match status" value="1"/>
</dbReference>
<evidence type="ECO:0000313" key="7">
    <source>
        <dbReference type="EMBL" id="MEX4007707.1"/>
    </source>
</evidence>
<evidence type="ECO:0000259" key="6">
    <source>
        <dbReference type="Pfam" id="PF01321"/>
    </source>
</evidence>
<keyword evidence="3" id="KW-0378">Hydrolase</keyword>
<evidence type="ECO:0000256" key="2">
    <source>
        <dbReference type="ARBA" id="ARBA00022723"/>
    </source>
</evidence>
<dbReference type="Gene3D" id="3.40.350.10">
    <property type="entry name" value="Creatinase/prolidase N-terminal domain"/>
    <property type="match status" value="1"/>
</dbReference>
<keyword evidence="1" id="KW-0645">Protease</keyword>
<dbReference type="PANTHER" id="PTHR46112:SF3">
    <property type="entry name" value="AMINOPEPTIDASE YPDF"/>
    <property type="match status" value="1"/>
</dbReference>
<evidence type="ECO:0000256" key="1">
    <source>
        <dbReference type="ARBA" id="ARBA00022670"/>
    </source>
</evidence>
<dbReference type="PANTHER" id="PTHR46112">
    <property type="entry name" value="AMINOPEPTIDASE"/>
    <property type="match status" value="1"/>
</dbReference>
<dbReference type="InterPro" id="IPR029149">
    <property type="entry name" value="Creatin/AminoP/Spt16_N"/>
</dbReference>
<keyword evidence="4" id="KW-0482">Metalloprotease</keyword>
<dbReference type="InterPro" id="IPR000587">
    <property type="entry name" value="Creatinase_N"/>
</dbReference>
<sequence length="366" mass="39451">MTDIVTERIARLREKMKQTGTGLVAVGPGTHMQWLVGFYPHPDERPCLLLVGPEKAGFLMPALNAEAAKQQSGLPMFEWADADGPDAALAEALAAIFPNKEGRIVLDETMRADFAFLLADALPGLARAFTGDTLGLLRSMKDEEEYRRLKACALLNDEAMKAAWAAIKPGMTEMQLADVVRGHFSDNGGAPLFWIVGASENGAHPHHATSDRVLKRGDAVVLDIGGRRNGYPSDMTRMAIIGEAPEGYAEVHEVVEQAVQAALAAAKPGVKAKDVDKAARDVITAAGYGEYFVHRTGHGLGIDVHEPPYITATSDTVLEEGMVFSIEPGIYLPGRFGIRLEDIVFLRADGPEILSGLPRDAFLARV</sequence>
<gene>
    <name evidence="7" type="ORF">V1479_10365</name>
</gene>
<evidence type="ECO:0000256" key="3">
    <source>
        <dbReference type="ARBA" id="ARBA00022801"/>
    </source>
</evidence>
<dbReference type="Gene3D" id="3.90.230.10">
    <property type="entry name" value="Creatinase/methionine aminopeptidase superfamily"/>
    <property type="match status" value="1"/>
</dbReference>
<dbReference type="Pfam" id="PF01321">
    <property type="entry name" value="Creatinase_N"/>
    <property type="match status" value="1"/>
</dbReference>
<name>A0ABV3WSR1_9HYPH</name>
<evidence type="ECO:0000259" key="5">
    <source>
        <dbReference type="Pfam" id="PF00557"/>
    </source>
</evidence>
<dbReference type="PRINTS" id="PR00599">
    <property type="entry name" value="MAPEPTIDASE"/>
</dbReference>
<keyword evidence="8" id="KW-1185">Reference proteome</keyword>
<evidence type="ECO:0000313" key="8">
    <source>
        <dbReference type="Proteomes" id="UP001559025"/>
    </source>
</evidence>
<organism evidence="7 8">
    <name type="scientific">Neoaquamicrobium sediminum</name>
    <dbReference type="NCBI Taxonomy" id="1849104"/>
    <lineage>
        <taxon>Bacteria</taxon>
        <taxon>Pseudomonadati</taxon>
        <taxon>Pseudomonadota</taxon>
        <taxon>Alphaproteobacteria</taxon>
        <taxon>Hyphomicrobiales</taxon>
        <taxon>Phyllobacteriaceae</taxon>
        <taxon>Neoaquamicrobium</taxon>
    </lineage>
</organism>
<dbReference type="Proteomes" id="UP001559025">
    <property type="component" value="Unassembled WGS sequence"/>
</dbReference>
<feature type="domain" description="Creatinase N-terminal" evidence="6">
    <location>
        <begin position="8"/>
        <end position="124"/>
    </location>
</feature>
<proteinExistence type="predicted"/>
<evidence type="ECO:0000256" key="4">
    <source>
        <dbReference type="ARBA" id="ARBA00023049"/>
    </source>
</evidence>
<accession>A0ABV3WSR1</accession>
<dbReference type="InterPro" id="IPR000994">
    <property type="entry name" value="Pept_M24"/>
</dbReference>
<dbReference type="InterPro" id="IPR001714">
    <property type="entry name" value="Pept_M24_MAP"/>
</dbReference>
<dbReference type="RefSeq" id="WP_368802810.1">
    <property type="nucleotide sequence ID" value="NZ_JAZHFV010000002.1"/>
</dbReference>
<keyword evidence="2" id="KW-0479">Metal-binding</keyword>
<protein>
    <submittedName>
        <fullName evidence="7">M24 family metallopeptidase</fullName>
    </submittedName>
</protein>
<feature type="domain" description="Peptidase M24" evidence="5">
    <location>
        <begin position="148"/>
        <end position="346"/>
    </location>
</feature>
<dbReference type="SUPFAM" id="SSF55920">
    <property type="entry name" value="Creatinase/aminopeptidase"/>
    <property type="match status" value="1"/>
</dbReference>
<dbReference type="PROSITE" id="PS00491">
    <property type="entry name" value="PROLINE_PEPTIDASE"/>
    <property type="match status" value="1"/>
</dbReference>
<dbReference type="SUPFAM" id="SSF53092">
    <property type="entry name" value="Creatinase/prolidase N-terminal domain"/>
    <property type="match status" value="1"/>
</dbReference>
<comment type="caution">
    <text evidence="7">The sequence shown here is derived from an EMBL/GenBank/DDBJ whole genome shotgun (WGS) entry which is preliminary data.</text>
</comment>
<dbReference type="InterPro" id="IPR036005">
    <property type="entry name" value="Creatinase/aminopeptidase-like"/>
</dbReference>
<dbReference type="EMBL" id="JAZHFV010000002">
    <property type="protein sequence ID" value="MEX4007707.1"/>
    <property type="molecule type" value="Genomic_DNA"/>
</dbReference>
<reference evidence="7 8" key="1">
    <citation type="submission" date="2024-01" db="EMBL/GenBank/DDBJ databases">
        <title>New evidence supports the origin of RcGTA from prophage.</title>
        <authorList>
            <person name="Xu Y."/>
            <person name="Liu B."/>
            <person name="Chen F."/>
        </authorList>
    </citation>
    <scope>NUCLEOTIDE SEQUENCE [LARGE SCALE GENOMIC DNA]</scope>
    <source>
        <strain evidence="7 8">CBW1107-2</strain>
    </source>
</reference>